<evidence type="ECO:0000256" key="1">
    <source>
        <dbReference type="SAM" id="MobiDB-lite"/>
    </source>
</evidence>
<dbReference type="RefSeq" id="WP_193495255.1">
    <property type="nucleotide sequence ID" value="NZ_CP063169.1"/>
</dbReference>
<feature type="compositionally biased region" description="Basic and acidic residues" evidence="1">
    <location>
        <begin position="1"/>
        <end position="22"/>
    </location>
</feature>
<protein>
    <submittedName>
        <fullName evidence="2">Uncharacterized protein</fullName>
    </submittedName>
</protein>
<organism evidence="2 3">
    <name type="scientific">Ruania alkalisoli</name>
    <dbReference type="NCBI Taxonomy" id="2779775"/>
    <lineage>
        <taxon>Bacteria</taxon>
        <taxon>Bacillati</taxon>
        <taxon>Actinomycetota</taxon>
        <taxon>Actinomycetes</taxon>
        <taxon>Micrococcales</taxon>
        <taxon>Ruaniaceae</taxon>
        <taxon>Ruania</taxon>
    </lineage>
</organism>
<feature type="region of interest" description="Disordered" evidence="1">
    <location>
        <begin position="1"/>
        <end position="65"/>
    </location>
</feature>
<dbReference type="KEGG" id="halt:IM660_10335"/>
<sequence length="65" mass="7654">MTSSEHDHERPEMLRDMGRDPDAANQMRSFTRRLFNRPTTPQLTGDPGRDLVRRLFPNNNQEDDN</sequence>
<proteinExistence type="predicted"/>
<gene>
    <name evidence="2" type="ORF">IM660_10335</name>
</gene>
<evidence type="ECO:0000313" key="3">
    <source>
        <dbReference type="Proteomes" id="UP000593758"/>
    </source>
</evidence>
<dbReference type="EMBL" id="CP063169">
    <property type="protein sequence ID" value="QOR69132.1"/>
    <property type="molecule type" value="Genomic_DNA"/>
</dbReference>
<evidence type="ECO:0000313" key="2">
    <source>
        <dbReference type="EMBL" id="QOR69132.1"/>
    </source>
</evidence>
<dbReference type="AlphaFoldDB" id="A0A7M1SQQ4"/>
<accession>A0A7M1SQQ4</accession>
<keyword evidence="3" id="KW-1185">Reference proteome</keyword>
<dbReference type="Proteomes" id="UP000593758">
    <property type="component" value="Chromosome"/>
</dbReference>
<reference evidence="2 3" key="1">
    <citation type="submission" date="2020-10" db="EMBL/GenBank/DDBJ databases">
        <title>Haloactinobacterium sp. RN3S43, a bacterium isolated from saline soil.</title>
        <authorList>
            <person name="Sun J.-Q."/>
        </authorList>
    </citation>
    <scope>NUCLEOTIDE SEQUENCE [LARGE SCALE GENOMIC DNA]</scope>
    <source>
        <strain evidence="2 3">RN3S43</strain>
    </source>
</reference>
<name>A0A7M1SQQ4_9MICO</name>